<accession>A0ABN5J9G6</accession>
<keyword evidence="1" id="KW-0472">Membrane</keyword>
<feature type="transmembrane region" description="Helical" evidence="1">
    <location>
        <begin position="82"/>
        <end position="99"/>
    </location>
</feature>
<feature type="transmembrane region" description="Helical" evidence="1">
    <location>
        <begin position="49"/>
        <end position="70"/>
    </location>
</feature>
<dbReference type="InterPro" id="IPR043739">
    <property type="entry name" value="DUF5684"/>
</dbReference>
<evidence type="ECO:0000313" key="2">
    <source>
        <dbReference type="EMBL" id="AVQ19101.1"/>
    </source>
</evidence>
<proteinExistence type="predicted"/>
<reference evidence="3" key="1">
    <citation type="journal article" date="2018" name="MSphere">
        <title>Fusobacterium Genomics Using MinION and Illumina Sequencing Enables Genome Completion and Correction.</title>
        <authorList>
            <person name="Todd S.M."/>
            <person name="Settlage R.E."/>
            <person name="Lahmers K.K."/>
            <person name="Slade D.J."/>
        </authorList>
    </citation>
    <scope>NUCLEOTIDE SEQUENCE [LARGE SCALE GENOMIC DNA]</scope>
    <source>
        <strain evidence="3">ATCC 9817</strain>
    </source>
</reference>
<keyword evidence="3" id="KW-1185">Reference proteome</keyword>
<organism evidence="2 3">
    <name type="scientific">Fusobacterium mortiferum ATCC 9817</name>
    <dbReference type="NCBI Taxonomy" id="469616"/>
    <lineage>
        <taxon>Bacteria</taxon>
        <taxon>Fusobacteriati</taxon>
        <taxon>Fusobacteriota</taxon>
        <taxon>Fusobacteriia</taxon>
        <taxon>Fusobacteriales</taxon>
        <taxon>Fusobacteriaceae</taxon>
        <taxon>Fusobacterium</taxon>
    </lineage>
</organism>
<protein>
    <submittedName>
        <fullName evidence="2">Signal peptidase I</fullName>
    </submittedName>
</protein>
<dbReference type="Proteomes" id="UP000240258">
    <property type="component" value="Chromosome"/>
</dbReference>
<dbReference type="EMBL" id="CP028102">
    <property type="protein sequence ID" value="AVQ19101.1"/>
    <property type="molecule type" value="Genomic_DNA"/>
</dbReference>
<keyword evidence="1" id="KW-0812">Transmembrane</keyword>
<sequence>MFMVSLIIYIIIAICMWKIFEKAGLEGWKAIIPFYNIYVEIVYVAKKEWWYIILYFIPIVQLFAIVKIHMEIAKNFRISSPFLFSLGMTFLSFIFYPILGFGNYQFIDDDYADVID</sequence>
<gene>
    <name evidence="2" type="ORF">C4N19_08325</name>
</gene>
<dbReference type="Pfam" id="PF18936">
    <property type="entry name" value="DUF5684"/>
    <property type="match status" value="1"/>
</dbReference>
<evidence type="ECO:0000313" key="3">
    <source>
        <dbReference type="Proteomes" id="UP000240258"/>
    </source>
</evidence>
<evidence type="ECO:0000256" key="1">
    <source>
        <dbReference type="SAM" id="Phobius"/>
    </source>
</evidence>
<name>A0ABN5J9G6_FUSMR</name>
<keyword evidence="1" id="KW-1133">Transmembrane helix</keyword>